<sequence>METFWDFEPSWQNSAASVSSVPEAFINVVVRLNGEVAGYGIIEPETGDIPQLAVNPKFRRTGIGSSLLAELARNTESEKVRVLNIEMSQNAALKFLAVLGFEHYISQYEMILPIR</sequence>
<comment type="caution">
    <text evidence="2">The sequence shown here is derived from an EMBL/GenBank/DDBJ whole genome shotgun (WGS) entry which is preliminary data.</text>
</comment>
<feature type="domain" description="N-acetyltransferase" evidence="1">
    <location>
        <begin position="1"/>
        <end position="115"/>
    </location>
</feature>
<proteinExistence type="predicted"/>
<dbReference type="CDD" id="cd04301">
    <property type="entry name" value="NAT_SF"/>
    <property type="match status" value="1"/>
</dbReference>
<dbReference type="Gene3D" id="3.40.630.30">
    <property type="match status" value="1"/>
</dbReference>
<name>A0A645G8I5_9ZZZZ</name>
<dbReference type="InterPro" id="IPR000182">
    <property type="entry name" value="GNAT_dom"/>
</dbReference>
<dbReference type="AlphaFoldDB" id="A0A645G8I5"/>
<organism evidence="2">
    <name type="scientific">bioreactor metagenome</name>
    <dbReference type="NCBI Taxonomy" id="1076179"/>
    <lineage>
        <taxon>unclassified sequences</taxon>
        <taxon>metagenomes</taxon>
        <taxon>ecological metagenomes</taxon>
    </lineage>
</organism>
<dbReference type="SUPFAM" id="SSF55729">
    <property type="entry name" value="Acyl-CoA N-acyltransferases (Nat)"/>
    <property type="match status" value="1"/>
</dbReference>
<dbReference type="GO" id="GO:0016747">
    <property type="term" value="F:acyltransferase activity, transferring groups other than amino-acyl groups"/>
    <property type="evidence" value="ECO:0007669"/>
    <property type="project" value="InterPro"/>
</dbReference>
<gene>
    <name evidence="2" type="ORF">SDC9_169665</name>
</gene>
<dbReference type="InterPro" id="IPR016181">
    <property type="entry name" value="Acyl_CoA_acyltransferase"/>
</dbReference>
<evidence type="ECO:0000313" key="2">
    <source>
        <dbReference type="EMBL" id="MPN22282.1"/>
    </source>
</evidence>
<accession>A0A645G8I5</accession>
<dbReference type="EMBL" id="VSSQ01070492">
    <property type="protein sequence ID" value="MPN22282.1"/>
    <property type="molecule type" value="Genomic_DNA"/>
</dbReference>
<dbReference type="PROSITE" id="PS51186">
    <property type="entry name" value="GNAT"/>
    <property type="match status" value="1"/>
</dbReference>
<reference evidence="2" key="1">
    <citation type="submission" date="2019-08" db="EMBL/GenBank/DDBJ databases">
        <authorList>
            <person name="Kucharzyk K."/>
            <person name="Murdoch R.W."/>
            <person name="Higgins S."/>
            <person name="Loffler F."/>
        </authorList>
    </citation>
    <scope>NUCLEOTIDE SEQUENCE</scope>
</reference>
<dbReference type="Pfam" id="PF00583">
    <property type="entry name" value="Acetyltransf_1"/>
    <property type="match status" value="1"/>
</dbReference>
<evidence type="ECO:0000259" key="1">
    <source>
        <dbReference type="PROSITE" id="PS51186"/>
    </source>
</evidence>
<protein>
    <recommendedName>
        <fullName evidence="1">N-acetyltransferase domain-containing protein</fullName>
    </recommendedName>
</protein>